<dbReference type="InterPro" id="IPR013320">
    <property type="entry name" value="ConA-like_dom_sf"/>
</dbReference>
<reference evidence="1 2" key="1">
    <citation type="journal article" date="2016" name="Nat. Commun.">
        <title>Thousands of microbial genomes shed light on interconnected biogeochemical processes in an aquifer system.</title>
        <authorList>
            <person name="Anantharaman K."/>
            <person name="Brown C.T."/>
            <person name="Hug L.A."/>
            <person name="Sharon I."/>
            <person name="Castelle C.J."/>
            <person name="Probst A.J."/>
            <person name="Thomas B.C."/>
            <person name="Singh A."/>
            <person name="Wilkins M.J."/>
            <person name="Karaoz U."/>
            <person name="Brodie E.L."/>
            <person name="Williams K.H."/>
            <person name="Hubbard S.S."/>
            <person name="Banfield J.F."/>
        </authorList>
    </citation>
    <scope>NUCLEOTIDE SEQUENCE [LARGE SCALE GENOMIC DNA]</scope>
</reference>
<accession>A0A1F7X279</accession>
<dbReference type="Gene3D" id="2.60.120.200">
    <property type="match status" value="1"/>
</dbReference>
<dbReference type="EMBL" id="MGFQ01000035">
    <property type="protein sequence ID" value="OGM08829.1"/>
    <property type="molecule type" value="Genomic_DNA"/>
</dbReference>
<organism evidence="1 2">
    <name type="scientific">Candidatus Woesebacteria bacterium RBG_13_36_22</name>
    <dbReference type="NCBI Taxonomy" id="1802478"/>
    <lineage>
        <taxon>Bacteria</taxon>
        <taxon>Candidatus Woeseibacteriota</taxon>
    </lineage>
</organism>
<evidence type="ECO:0000313" key="1">
    <source>
        <dbReference type="EMBL" id="OGM08829.1"/>
    </source>
</evidence>
<name>A0A1F7X279_9BACT</name>
<sequence>MNWLIKIFLYLRVRYKWFKEVKDIPNYKLTFSSIIQPDFIKDYFPWGSNPNAKTNYDQLRQRYGRFHCRMRLLDKGCFWLLNISHQPYDEIDHIEIEDKFLYVTTWHNRHGGQKQVEPEENVNPLYTGHNHTDAPHRCVKYYDPLIRQWILNDSHLFTVIWRKWFVAWRIDNILIGVKLFYPIPRQQMYMIATNCEWTYFESTL</sequence>
<protein>
    <submittedName>
        <fullName evidence="1">Uncharacterized protein</fullName>
    </submittedName>
</protein>
<dbReference type="SUPFAM" id="SSF49899">
    <property type="entry name" value="Concanavalin A-like lectins/glucanases"/>
    <property type="match status" value="1"/>
</dbReference>
<evidence type="ECO:0000313" key="2">
    <source>
        <dbReference type="Proteomes" id="UP000176939"/>
    </source>
</evidence>
<comment type="caution">
    <text evidence="1">The sequence shown here is derived from an EMBL/GenBank/DDBJ whole genome shotgun (WGS) entry which is preliminary data.</text>
</comment>
<proteinExistence type="predicted"/>
<dbReference type="AlphaFoldDB" id="A0A1F7X279"/>
<gene>
    <name evidence="1" type="ORF">A2Z67_02370</name>
</gene>
<dbReference type="Proteomes" id="UP000176939">
    <property type="component" value="Unassembled WGS sequence"/>
</dbReference>